<sequence>MKPTGANVGANPEKTQRSLRKPSARQPILLLTSMVNPFLLLAILYLAITHATALPAPRATDSVVPLPTPPAGSKVVFVGATDPGIIWSPAWQTLPSACSSGTMRAMSAVGFDVDISYVATYNFRGSGIYVNLQSGNAVFTISIDTNVTTFGNGAFEPVPANCTYDFSATGLEEDDHVFMIQGLWSSISMDSYWNLGLESLAIIQLDSDSSPSNPTSASSTAASSTIPSRTSSAGPPSGTDSSSPSASGSTVAGSRSHGGLSTADIIGISLAIPGALASLPNYNVAMLLC</sequence>
<feature type="region of interest" description="Disordered" evidence="1">
    <location>
        <begin position="1"/>
        <end position="22"/>
    </location>
</feature>
<evidence type="ECO:0000256" key="2">
    <source>
        <dbReference type="SAM" id="Phobius"/>
    </source>
</evidence>
<feature type="region of interest" description="Disordered" evidence="1">
    <location>
        <begin position="212"/>
        <end position="257"/>
    </location>
</feature>
<keyword evidence="4" id="KW-1185">Reference proteome</keyword>
<accession>A0AAD6T9X6</accession>
<proteinExistence type="predicted"/>
<reference evidence="3" key="1">
    <citation type="submission" date="2023-03" db="EMBL/GenBank/DDBJ databases">
        <title>Massive genome expansion in bonnet fungi (Mycena s.s.) driven by repeated elements and novel gene families across ecological guilds.</title>
        <authorList>
            <consortium name="Lawrence Berkeley National Laboratory"/>
            <person name="Harder C.B."/>
            <person name="Miyauchi S."/>
            <person name="Viragh M."/>
            <person name="Kuo A."/>
            <person name="Thoen E."/>
            <person name="Andreopoulos B."/>
            <person name="Lu D."/>
            <person name="Skrede I."/>
            <person name="Drula E."/>
            <person name="Henrissat B."/>
            <person name="Morin E."/>
            <person name="Kohler A."/>
            <person name="Barry K."/>
            <person name="LaButti K."/>
            <person name="Morin E."/>
            <person name="Salamov A."/>
            <person name="Lipzen A."/>
            <person name="Mereny Z."/>
            <person name="Hegedus B."/>
            <person name="Baldrian P."/>
            <person name="Stursova M."/>
            <person name="Weitz H."/>
            <person name="Taylor A."/>
            <person name="Grigoriev I.V."/>
            <person name="Nagy L.G."/>
            <person name="Martin F."/>
            <person name="Kauserud H."/>
        </authorList>
    </citation>
    <scope>NUCLEOTIDE SEQUENCE</scope>
    <source>
        <strain evidence="3">CBHHK200</strain>
    </source>
</reference>
<evidence type="ECO:0000313" key="4">
    <source>
        <dbReference type="Proteomes" id="UP001218188"/>
    </source>
</evidence>
<dbReference type="EMBL" id="JARJCM010000015">
    <property type="protein sequence ID" value="KAJ7041702.1"/>
    <property type="molecule type" value="Genomic_DNA"/>
</dbReference>
<evidence type="ECO:0000256" key="1">
    <source>
        <dbReference type="SAM" id="MobiDB-lite"/>
    </source>
</evidence>
<comment type="caution">
    <text evidence="3">The sequence shown here is derived from an EMBL/GenBank/DDBJ whole genome shotgun (WGS) entry which is preliminary data.</text>
</comment>
<name>A0AAD6T9X6_9AGAR</name>
<keyword evidence="2" id="KW-0472">Membrane</keyword>
<feature type="transmembrane region" description="Helical" evidence="2">
    <location>
        <begin position="28"/>
        <end position="48"/>
    </location>
</feature>
<keyword evidence="2" id="KW-0812">Transmembrane</keyword>
<gene>
    <name evidence="3" type="ORF">C8F04DRAFT_1078511</name>
</gene>
<organism evidence="3 4">
    <name type="scientific">Mycena alexandri</name>
    <dbReference type="NCBI Taxonomy" id="1745969"/>
    <lineage>
        <taxon>Eukaryota</taxon>
        <taxon>Fungi</taxon>
        <taxon>Dikarya</taxon>
        <taxon>Basidiomycota</taxon>
        <taxon>Agaricomycotina</taxon>
        <taxon>Agaricomycetes</taxon>
        <taxon>Agaricomycetidae</taxon>
        <taxon>Agaricales</taxon>
        <taxon>Marasmiineae</taxon>
        <taxon>Mycenaceae</taxon>
        <taxon>Mycena</taxon>
    </lineage>
</organism>
<feature type="compositionally biased region" description="Low complexity" evidence="1">
    <location>
        <begin position="212"/>
        <end position="254"/>
    </location>
</feature>
<evidence type="ECO:0000313" key="3">
    <source>
        <dbReference type="EMBL" id="KAJ7041702.1"/>
    </source>
</evidence>
<keyword evidence="2" id="KW-1133">Transmembrane helix</keyword>
<dbReference type="AlphaFoldDB" id="A0AAD6T9X6"/>
<dbReference type="Proteomes" id="UP001218188">
    <property type="component" value="Unassembled WGS sequence"/>
</dbReference>
<protein>
    <submittedName>
        <fullName evidence="3">Uncharacterized protein</fullName>
    </submittedName>
</protein>